<evidence type="ECO:0000256" key="1">
    <source>
        <dbReference type="ARBA" id="ARBA00006461"/>
    </source>
</evidence>
<feature type="compositionally biased region" description="Basic and acidic residues" evidence="4">
    <location>
        <begin position="221"/>
        <end position="238"/>
    </location>
</feature>
<evidence type="ECO:0000256" key="4">
    <source>
        <dbReference type="SAM" id="MobiDB-lite"/>
    </source>
</evidence>
<dbReference type="InterPro" id="IPR013256">
    <property type="entry name" value="Chromatin_SPT2"/>
</dbReference>
<dbReference type="Pfam" id="PF08243">
    <property type="entry name" value="SPT2"/>
    <property type="match status" value="1"/>
</dbReference>
<keyword evidence="2 3" id="KW-0175">Coiled coil</keyword>
<dbReference type="GO" id="GO:0006334">
    <property type="term" value="P:nucleosome assembly"/>
    <property type="evidence" value="ECO:0007669"/>
    <property type="project" value="TreeGrafter"/>
</dbReference>
<comment type="caution">
    <text evidence="5">The sequence shown here is derived from an EMBL/GenBank/DDBJ whole genome shotgun (WGS) entry which is preliminary data.</text>
</comment>
<dbReference type="GO" id="GO:0006360">
    <property type="term" value="P:transcription by RNA polymerase I"/>
    <property type="evidence" value="ECO:0007669"/>
    <property type="project" value="TreeGrafter"/>
</dbReference>
<proteinExistence type="inferred from homology"/>
<keyword evidence="6" id="KW-1185">Reference proteome</keyword>
<gene>
    <name evidence="5" type="ORF">GIB67_029388</name>
</gene>
<dbReference type="PANTHER" id="PTHR22691">
    <property type="entry name" value="YEAST SPT2-RELATED"/>
    <property type="match status" value="1"/>
</dbReference>
<evidence type="ECO:0000256" key="3">
    <source>
        <dbReference type="SAM" id="Coils"/>
    </source>
</evidence>
<feature type="compositionally biased region" description="Polar residues" evidence="4">
    <location>
        <begin position="352"/>
        <end position="372"/>
    </location>
</feature>
<protein>
    <recommendedName>
        <fullName evidence="7">Protein SPT2 homolog</fullName>
    </recommendedName>
</protein>
<evidence type="ECO:0000256" key="2">
    <source>
        <dbReference type="ARBA" id="ARBA00023054"/>
    </source>
</evidence>
<dbReference type="PANTHER" id="PTHR22691:SF8">
    <property type="entry name" value="PROTEIN SPT2 HOMOLOG"/>
    <property type="match status" value="1"/>
</dbReference>
<feature type="compositionally biased region" description="Polar residues" evidence="4">
    <location>
        <begin position="239"/>
        <end position="260"/>
    </location>
</feature>
<comment type="similarity">
    <text evidence="1">Belongs to the SPT2 family.</text>
</comment>
<feature type="coiled-coil region" evidence="3">
    <location>
        <begin position="24"/>
        <end position="61"/>
    </location>
</feature>
<dbReference type="GO" id="GO:0005730">
    <property type="term" value="C:nucleolus"/>
    <property type="evidence" value="ECO:0007669"/>
    <property type="project" value="TreeGrafter"/>
</dbReference>
<dbReference type="OrthoDB" id="6259853at2759"/>
<feature type="region of interest" description="Disordered" evidence="4">
    <location>
        <begin position="210"/>
        <end position="289"/>
    </location>
</feature>
<reference evidence="5 6" key="1">
    <citation type="journal article" date="2020" name="IScience">
        <title>Genome Sequencing of the Endangered Kingdonia uniflora (Circaeasteraceae, Ranunculales) Reveals Potential Mechanisms of Evolutionary Specialization.</title>
        <authorList>
            <person name="Sun Y."/>
            <person name="Deng T."/>
            <person name="Zhang A."/>
            <person name="Moore M.J."/>
            <person name="Landis J.B."/>
            <person name="Lin N."/>
            <person name="Zhang H."/>
            <person name="Zhang X."/>
            <person name="Huang J."/>
            <person name="Zhang X."/>
            <person name="Sun H."/>
            <person name="Wang H."/>
        </authorList>
    </citation>
    <scope>NUCLEOTIDE SEQUENCE [LARGE SCALE GENOMIC DNA]</scope>
    <source>
        <strain evidence="5">TB1705</strain>
        <tissue evidence="5">Leaf</tissue>
    </source>
</reference>
<dbReference type="Proteomes" id="UP000541444">
    <property type="component" value="Unassembled WGS sequence"/>
</dbReference>
<evidence type="ECO:0008006" key="7">
    <source>
        <dbReference type="Google" id="ProtNLM"/>
    </source>
</evidence>
<organism evidence="5 6">
    <name type="scientific">Kingdonia uniflora</name>
    <dbReference type="NCBI Taxonomy" id="39325"/>
    <lineage>
        <taxon>Eukaryota</taxon>
        <taxon>Viridiplantae</taxon>
        <taxon>Streptophyta</taxon>
        <taxon>Embryophyta</taxon>
        <taxon>Tracheophyta</taxon>
        <taxon>Spermatophyta</taxon>
        <taxon>Magnoliopsida</taxon>
        <taxon>Ranunculales</taxon>
        <taxon>Circaeasteraceae</taxon>
        <taxon>Kingdonia</taxon>
    </lineage>
</organism>
<dbReference type="AlphaFoldDB" id="A0A7J7NY01"/>
<dbReference type="GO" id="GO:0042393">
    <property type="term" value="F:histone binding"/>
    <property type="evidence" value="ECO:0007669"/>
    <property type="project" value="TreeGrafter"/>
</dbReference>
<dbReference type="EMBL" id="JACGCM010000445">
    <property type="protein sequence ID" value="KAF6171970.1"/>
    <property type="molecule type" value="Genomic_DNA"/>
</dbReference>
<sequence length="467" mass="53601">MIRGYNGNGINEDLDEYEHDFIDEDEEGNEYEETKEEERKLTNEELKYLEYRQRLKEKIRKNLKKETGASVGIYQEKKKNKLPYDGNYGNFFGPSQPVIHERVLQEHKSSLENHQLTARVSNPLRSDKKIPASTTVGITSVVRDRPPKPVDEVKLKVQKLKDNRDYSSLFSEDAEFPAPTIKEPPYRNVSVPKSGELFWSMVSADVEDARSAQVSHTSKKSISDSRRSVSKDRNDRRPISTNRQMQNNPVHKVASSNRPIVTSADFRKQHGSNAGNGPSRPVDPKRLPSKLPILDKLSAVVMDKKTSVVGVKRSSMGVHKAPLSKLNSSVYKQQAKRNGDVRGPVRAKQMSKEPNSMSRPQMKPSTQISSRAPAQVDRLKKRPARQFSDEEDEDAFSMLRKMTRYNPNKFSGRDDDDSDMEAGFEDILLEERHSARIAREEDERELRLIEEEERRQNLRKAKRLKQQ</sequence>
<feature type="coiled-coil region" evidence="3">
    <location>
        <begin position="432"/>
        <end position="459"/>
    </location>
</feature>
<evidence type="ECO:0000313" key="5">
    <source>
        <dbReference type="EMBL" id="KAF6171970.1"/>
    </source>
</evidence>
<evidence type="ECO:0000313" key="6">
    <source>
        <dbReference type="Proteomes" id="UP000541444"/>
    </source>
</evidence>
<dbReference type="SMART" id="SM00784">
    <property type="entry name" value="SPT2"/>
    <property type="match status" value="1"/>
</dbReference>
<name>A0A7J7NY01_9MAGN</name>
<dbReference type="GO" id="GO:0003677">
    <property type="term" value="F:DNA binding"/>
    <property type="evidence" value="ECO:0007669"/>
    <property type="project" value="TreeGrafter"/>
</dbReference>
<feature type="region of interest" description="Disordered" evidence="4">
    <location>
        <begin position="332"/>
        <end position="393"/>
    </location>
</feature>
<accession>A0A7J7NY01</accession>